<evidence type="ECO:0000313" key="2">
    <source>
        <dbReference type="EMBL" id="EMB32023.1"/>
    </source>
</evidence>
<name>A0A0E2E3T9_TREDN</name>
<accession>A0A0E2E3T9</accession>
<reference evidence="2" key="1">
    <citation type="submission" date="2012-01" db="EMBL/GenBank/DDBJ databases">
        <title>The Genome Sequence of Treponema denticola H-22.</title>
        <authorList>
            <consortium name="The Broad Institute Genome Sequencing Platform"/>
            <person name="Earl A."/>
            <person name="Ward D."/>
            <person name="Feldgarden M."/>
            <person name="Gevers D."/>
            <person name="Blanton J.M."/>
            <person name="Fenno C.J."/>
            <person name="Baranova O.V."/>
            <person name="Mathney J."/>
            <person name="Dewhirst F.E."/>
            <person name="Izard J."/>
            <person name="Young S.K."/>
            <person name="Zeng Q."/>
            <person name="Gargeya S."/>
            <person name="Fitzgerald M."/>
            <person name="Haas B."/>
            <person name="Abouelleil A."/>
            <person name="Alvarado L."/>
            <person name="Arachchi H.M."/>
            <person name="Berlin A."/>
            <person name="Chapman S.B."/>
            <person name="Gearin G."/>
            <person name="Goldberg J."/>
            <person name="Griggs A."/>
            <person name="Gujja S."/>
            <person name="Hansen M."/>
            <person name="Heiman D."/>
            <person name="Howarth C."/>
            <person name="Larimer J."/>
            <person name="Lui A."/>
            <person name="MacDonald P.J.P."/>
            <person name="McCowen C."/>
            <person name="Montmayeur A."/>
            <person name="Murphy C."/>
            <person name="Neiman D."/>
            <person name="Pearson M."/>
            <person name="Priest M."/>
            <person name="Roberts A."/>
            <person name="Saif S."/>
            <person name="Shea T."/>
            <person name="Sisk P."/>
            <person name="Stolte C."/>
            <person name="Sykes S."/>
            <person name="Wortman J."/>
            <person name="Nusbaum C."/>
            <person name="Birren B."/>
        </authorList>
    </citation>
    <scope>NUCLEOTIDE SEQUENCE [LARGE SCALE GENOMIC DNA]</scope>
    <source>
        <strain evidence="2">H-22</strain>
    </source>
</reference>
<feature type="domain" description="GIY-YIG catalytic" evidence="1">
    <location>
        <begin position="22"/>
        <end position="177"/>
    </location>
</feature>
<protein>
    <recommendedName>
        <fullName evidence="1">GIY-YIG catalytic domain-containing protein</fullName>
    </recommendedName>
</protein>
<dbReference type="InterPro" id="IPR049311">
    <property type="entry name" value="GIY_YIG_cat"/>
</dbReference>
<comment type="caution">
    <text evidence="2">The sequence shown here is derived from an EMBL/GenBank/DDBJ whole genome shotgun (WGS) entry which is preliminary data.</text>
</comment>
<gene>
    <name evidence="2" type="ORF">HMPREF9726_01806</name>
</gene>
<evidence type="ECO:0000259" key="1">
    <source>
        <dbReference type="Pfam" id="PF20815"/>
    </source>
</evidence>
<dbReference type="AlphaFoldDB" id="A0A0E2E3T9"/>
<dbReference type="Proteomes" id="UP000011705">
    <property type="component" value="Chromosome"/>
</dbReference>
<dbReference type="HOGENOM" id="CLU_125506_0_0_12"/>
<sequence>MIVKAIELRNKENLQKIKKVPGYYKWWAKRTELDVILTELNVKFDDVKSSIETKSGMFCVYVGIAVNEPVVDRLNWHVNDKHTESSVKYGTLSTLRQSIASILVHNQYDKEATDNFIDKLEVEYFFNDNPIKSSDAKNELTDIEKQLLQEHLRVLNIRDNNHPCAKEIKKELKRLRKISKNTAIA</sequence>
<dbReference type="Pfam" id="PF20815">
    <property type="entry name" value="GIY_YIG_2"/>
    <property type="match status" value="1"/>
</dbReference>
<proteinExistence type="predicted"/>
<dbReference type="PATRIC" id="fig|999432.5.peg.1872"/>
<organism evidence="2">
    <name type="scientific">Treponema denticola H-22</name>
    <dbReference type="NCBI Taxonomy" id="999432"/>
    <lineage>
        <taxon>Bacteria</taxon>
        <taxon>Pseudomonadati</taxon>
        <taxon>Spirochaetota</taxon>
        <taxon>Spirochaetia</taxon>
        <taxon>Spirochaetales</taxon>
        <taxon>Treponemataceae</taxon>
        <taxon>Treponema</taxon>
    </lineage>
</organism>
<dbReference type="RefSeq" id="WP_002685047.1">
    <property type="nucleotide sequence ID" value="NZ_CM001795.1"/>
</dbReference>
<dbReference type="EMBL" id="AGDV01000015">
    <property type="protein sequence ID" value="EMB32023.1"/>
    <property type="molecule type" value="Genomic_DNA"/>
</dbReference>